<keyword evidence="2" id="KW-0472">Membrane</keyword>
<gene>
    <name evidence="3" type="ORF">GGP82_003015</name>
</gene>
<dbReference type="AlphaFoldDB" id="A0A9X2ZNF2"/>
<feature type="region of interest" description="Disordered" evidence="1">
    <location>
        <begin position="1"/>
        <end position="25"/>
    </location>
</feature>
<feature type="transmembrane region" description="Helical" evidence="2">
    <location>
        <begin position="40"/>
        <end position="59"/>
    </location>
</feature>
<dbReference type="Proteomes" id="UP001155034">
    <property type="component" value="Unassembled WGS sequence"/>
</dbReference>
<dbReference type="EMBL" id="JANTYZ010000013">
    <property type="protein sequence ID" value="MCS3866441.1"/>
    <property type="molecule type" value="Genomic_DNA"/>
</dbReference>
<dbReference type="RefSeq" id="WP_259084122.1">
    <property type="nucleotide sequence ID" value="NZ_JANTYZ010000013.1"/>
</dbReference>
<accession>A0A9X2ZNF2</accession>
<sequence>MRHLSPHRGFSPEDETEAGRDGKDNGPLLHYARKLLAGRILIGALLAGALLTGTTVIGARTSVAQSPQSKRTMRVQVQPGTSLEVSGSPTITLSSVGEEEETSSDAATYGLVTNTGAPKEIRASLDQLPPGLSLQANVSAPESKGKGAESSGWTSLSTGETVVVQDIQKADDGGVPIAYKATATAGAAPKTYSLTVTYTITRSQ</sequence>
<name>A0A9X2ZNF2_9BACT</name>
<evidence type="ECO:0000256" key="2">
    <source>
        <dbReference type="SAM" id="Phobius"/>
    </source>
</evidence>
<keyword evidence="2" id="KW-1133">Transmembrane helix</keyword>
<organism evidence="3 4">
    <name type="scientific">Salinibacter ruber</name>
    <dbReference type="NCBI Taxonomy" id="146919"/>
    <lineage>
        <taxon>Bacteria</taxon>
        <taxon>Pseudomonadati</taxon>
        <taxon>Rhodothermota</taxon>
        <taxon>Rhodothermia</taxon>
        <taxon>Rhodothermales</taxon>
        <taxon>Salinibacteraceae</taxon>
        <taxon>Salinibacter</taxon>
    </lineage>
</organism>
<proteinExistence type="predicted"/>
<evidence type="ECO:0000256" key="1">
    <source>
        <dbReference type="SAM" id="MobiDB-lite"/>
    </source>
</evidence>
<evidence type="ECO:0000313" key="4">
    <source>
        <dbReference type="Proteomes" id="UP001155034"/>
    </source>
</evidence>
<evidence type="ECO:0000313" key="3">
    <source>
        <dbReference type="EMBL" id="MCS3866441.1"/>
    </source>
</evidence>
<reference evidence="3" key="1">
    <citation type="submission" date="2022-08" db="EMBL/GenBank/DDBJ databases">
        <title>Genomic Encyclopedia of Type Strains, Phase V (KMG-V): Genome sequencing to study the core and pangenomes of soil and plant-associated prokaryotes.</title>
        <authorList>
            <person name="Whitman W."/>
        </authorList>
    </citation>
    <scope>NUCLEOTIDE SEQUENCE</scope>
    <source>
        <strain evidence="3">SP2016B</strain>
    </source>
</reference>
<comment type="caution">
    <text evidence="3">The sequence shown here is derived from an EMBL/GenBank/DDBJ whole genome shotgun (WGS) entry which is preliminary data.</text>
</comment>
<keyword evidence="2" id="KW-0812">Transmembrane</keyword>
<protein>
    <submittedName>
        <fullName evidence="3">Uncharacterized protein</fullName>
    </submittedName>
</protein>